<dbReference type="GO" id="GO:0030151">
    <property type="term" value="F:molybdenum ion binding"/>
    <property type="evidence" value="ECO:0007669"/>
    <property type="project" value="InterPro"/>
</dbReference>
<keyword evidence="2" id="KW-0500">Molybdenum</keyword>
<evidence type="ECO:0000259" key="5">
    <source>
        <dbReference type="Pfam" id="PF00174"/>
    </source>
</evidence>
<protein>
    <recommendedName>
        <fullName evidence="9">Sulfite oxidase</fullName>
    </recommendedName>
</protein>
<dbReference type="GO" id="GO:0006790">
    <property type="term" value="P:sulfur compound metabolic process"/>
    <property type="evidence" value="ECO:0007669"/>
    <property type="project" value="TreeGrafter"/>
</dbReference>
<evidence type="ECO:0000313" key="7">
    <source>
        <dbReference type="EMBL" id="OBI10177.1"/>
    </source>
</evidence>
<dbReference type="Gene3D" id="3.90.420.10">
    <property type="entry name" value="Oxidoreductase, molybdopterin-binding domain"/>
    <property type="match status" value="1"/>
</dbReference>
<dbReference type="PRINTS" id="PR00407">
    <property type="entry name" value="EUMOPTERIN"/>
</dbReference>
<gene>
    <name evidence="7" type="ORF">A5679_07350</name>
</gene>
<keyword evidence="3" id="KW-0479">Metal-binding</keyword>
<comment type="caution">
    <text evidence="7">The sequence shown here is derived from an EMBL/GenBank/DDBJ whole genome shotgun (WGS) entry which is preliminary data.</text>
</comment>
<dbReference type="InterPro" id="IPR036374">
    <property type="entry name" value="OxRdtase_Mopterin-bd_sf"/>
</dbReference>
<keyword evidence="4" id="KW-0560">Oxidoreductase</keyword>
<dbReference type="InterPro" id="IPR008335">
    <property type="entry name" value="Mopterin_OxRdtase_euk"/>
</dbReference>
<accession>A0A1A2WBK5</accession>
<dbReference type="PANTHER" id="PTHR19372">
    <property type="entry name" value="SULFITE REDUCTASE"/>
    <property type="match status" value="1"/>
</dbReference>
<evidence type="ECO:0000256" key="1">
    <source>
        <dbReference type="ARBA" id="ARBA00001924"/>
    </source>
</evidence>
<feature type="domain" description="Oxidoreductase molybdopterin-binding" evidence="5">
    <location>
        <begin position="53"/>
        <end position="226"/>
    </location>
</feature>
<dbReference type="Gene3D" id="2.60.40.650">
    <property type="match status" value="1"/>
</dbReference>
<dbReference type="Proteomes" id="UP000092207">
    <property type="component" value="Unassembled WGS sequence"/>
</dbReference>
<dbReference type="InterPro" id="IPR014756">
    <property type="entry name" value="Ig_E-set"/>
</dbReference>
<evidence type="ECO:0000256" key="3">
    <source>
        <dbReference type="ARBA" id="ARBA00022723"/>
    </source>
</evidence>
<feature type="domain" description="Moybdenum cofactor oxidoreductase dimerisation" evidence="6">
    <location>
        <begin position="252"/>
        <end position="360"/>
    </location>
</feature>
<dbReference type="GO" id="GO:0008482">
    <property type="term" value="F:sulfite oxidase activity"/>
    <property type="evidence" value="ECO:0007669"/>
    <property type="project" value="TreeGrafter"/>
</dbReference>
<dbReference type="Pfam" id="PF03404">
    <property type="entry name" value="Mo-co_dimer"/>
    <property type="match status" value="1"/>
</dbReference>
<dbReference type="CDD" id="cd02110">
    <property type="entry name" value="SO_family_Moco_dimer"/>
    <property type="match status" value="1"/>
</dbReference>
<evidence type="ECO:0000313" key="8">
    <source>
        <dbReference type="Proteomes" id="UP000092207"/>
    </source>
</evidence>
<dbReference type="PANTHER" id="PTHR19372:SF7">
    <property type="entry name" value="SULFITE OXIDASE, MITOCHONDRIAL"/>
    <property type="match status" value="1"/>
</dbReference>
<dbReference type="AlphaFoldDB" id="A0A1A2WBK5"/>
<comment type="cofactor">
    <cofactor evidence="1">
        <name>Mo-molybdopterin</name>
        <dbReference type="ChEBI" id="CHEBI:71302"/>
    </cofactor>
</comment>
<dbReference type="SUPFAM" id="SSF81296">
    <property type="entry name" value="E set domains"/>
    <property type="match status" value="1"/>
</dbReference>
<dbReference type="SUPFAM" id="SSF56524">
    <property type="entry name" value="Oxidoreductase molybdopterin-binding domain"/>
    <property type="match status" value="1"/>
</dbReference>
<sequence>MCAWAAAGLPIVSHGGDAVLVVQREDPLNCETSLPALIGGAVTPSAHFYVRNHFPTPVLDPQLYQLAVTGLVERPLCLSLGDLYNLPRQSLLATLECAGNGRVHFDPPVDGEQWQFGAASTAEWTGVPLVAILDKAGLSAGAHDVVFRGADMGLVDGVTAPVRFERAMSVRDARDSGAVVAYAMNGEPLPLQHGRPVRLIVPGWYSVASVKWLTEIDVVDRPFEGFFQTKRYHYELERDGSVVHEPVRLQRVRALIAQPAGGASVTAGELVVRGVAWSGAALIDRVDVCIGGGPWQPARLVGEPRLHSWQWWELFARCDLCGSTTVQARATDQAGNTQDERPEWNRFGYGGNAIQTISIEVQ</sequence>
<name>A0A1A2WBK5_MYCSC</name>
<dbReference type="GO" id="GO:0020037">
    <property type="term" value="F:heme binding"/>
    <property type="evidence" value="ECO:0007669"/>
    <property type="project" value="TreeGrafter"/>
</dbReference>
<evidence type="ECO:0000256" key="2">
    <source>
        <dbReference type="ARBA" id="ARBA00022505"/>
    </source>
</evidence>
<dbReference type="Pfam" id="PF00174">
    <property type="entry name" value="Oxidored_molyb"/>
    <property type="match status" value="1"/>
</dbReference>
<dbReference type="InterPro" id="IPR005066">
    <property type="entry name" value="MoCF_OxRdtse_dimer"/>
</dbReference>
<evidence type="ECO:0008006" key="9">
    <source>
        <dbReference type="Google" id="ProtNLM"/>
    </source>
</evidence>
<organism evidence="7 8">
    <name type="scientific">Mycobacterium scrofulaceum</name>
    <dbReference type="NCBI Taxonomy" id="1783"/>
    <lineage>
        <taxon>Bacteria</taxon>
        <taxon>Bacillati</taxon>
        <taxon>Actinomycetota</taxon>
        <taxon>Actinomycetes</taxon>
        <taxon>Mycobacteriales</taxon>
        <taxon>Mycobacteriaceae</taxon>
        <taxon>Mycobacterium</taxon>
    </lineage>
</organism>
<reference evidence="7 8" key="1">
    <citation type="submission" date="2016-06" db="EMBL/GenBank/DDBJ databases">
        <authorList>
            <person name="Kjaerup R.B."/>
            <person name="Dalgaard T.S."/>
            <person name="Juul-Madsen H.R."/>
        </authorList>
    </citation>
    <scope>NUCLEOTIDE SEQUENCE [LARGE SCALE GENOMIC DNA]</scope>
    <source>
        <strain evidence="7 8">E2838</strain>
    </source>
</reference>
<dbReference type="GO" id="GO:0043546">
    <property type="term" value="F:molybdopterin cofactor binding"/>
    <property type="evidence" value="ECO:0007669"/>
    <property type="project" value="TreeGrafter"/>
</dbReference>
<evidence type="ECO:0000256" key="4">
    <source>
        <dbReference type="ARBA" id="ARBA00023002"/>
    </source>
</evidence>
<dbReference type="EMBL" id="LZJY01000021">
    <property type="protein sequence ID" value="OBI10177.1"/>
    <property type="molecule type" value="Genomic_DNA"/>
</dbReference>
<evidence type="ECO:0000259" key="6">
    <source>
        <dbReference type="Pfam" id="PF03404"/>
    </source>
</evidence>
<dbReference type="InterPro" id="IPR000572">
    <property type="entry name" value="OxRdtase_Mopterin-bd_dom"/>
</dbReference>
<proteinExistence type="predicted"/>